<comment type="caution">
    <text evidence="1">The sequence shown here is derived from an EMBL/GenBank/DDBJ whole genome shotgun (WGS) entry which is preliminary data.</text>
</comment>
<proteinExistence type="predicted"/>
<sequence length="102" mass="11495">MKTNSFNSNAPTGRSESLKGAFFWWLASSHTRFMEIVFEHEAPGCVLSHHFLNHPLQKARAARCDFCKCKQCIRSEKQSVLHDAQTRLDGFDCFGLSATSVS</sequence>
<dbReference type="Proteomes" id="UP001482620">
    <property type="component" value="Unassembled WGS sequence"/>
</dbReference>
<gene>
    <name evidence="1" type="ORF">ILYODFUR_025555</name>
</gene>
<evidence type="ECO:0000313" key="1">
    <source>
        <dbReference type="EMBL" id="MEQ2226240.1"/>
    </source>
</evidence>
<reference evidence="1 2" key="1">
    <citation type="submission" date="2021-06" db="EMBL/GenBank/DDBJ databases">
        <authorList>
            <person name="Palmer J.M."/>
        </authorList>
    </citation>
    <scope>NUCLEOTIDE SEQUENCE [LARGE SCALE GENOMIC DNA]</scope>
    <source>
        <strain evidence="2">if_2019</strain>
        <tissue evidence="1">Muscle</tissue>
    </source>
</reference>
<organism evidence="1 2">
    <name type="scientific">Ilyodon furcidens</name>
    <name type="common">goldbreast splitfin</name>
    <dbReference type="NCBI Taxonomy" id="33524"/>
    <lineage>
        <taxon>Eukaryota</taxon>
        <taxon>Metazoa</taxon>
        <taxon>Chordata</taxon>
        <taxon>Craniata</taxon>
        <taxon>Vertebrata</taxon>
        <taxon>Euteleostomi</taxon>
        <taxon>Actinopterygii</taxon>
        <taxon>Neopterygii</taxon>
        <taxon>Teleostei</taxon>
        <taxon>Neoteleostei</taxon>
        <taxon>Acanthomorphata</taxon>
        <taxon>Ovalentaria</taxon>
        <taxon>Atherinomorphae</taxon>
        <taxon>Cyprinodontiformes</taxon>
        <taxon>Goodeidae</taxon>
        <taxon>Ilyodon</taxon>
    </lineage>
</organism>
<dbReference type="EMBL" id="JAHRIQ010014720">
    <property type="protein sequence ID" value="MEQ2226240.1"/>
    <property type="molecule type" value="Genomic_DNA"/>
</dbReference>
<name>A0ABV0T047_9TELE</name>
<protein>
    <submittedName>
        <fullName evidence="1">Uncharacterized protein</fullName>
    </submittedName>
</protein>
<keyword evidence="2" id="KW-1185">Reference proteome</keyword>
<accession>A0ABV0T047</accession>
<evidence type="ECO:0000313" key="2">
    <source>
        <dbReference type="Proteomes" id="UP001482620"/>
    </source>
</evidence>